<accession>A0A9P4KHR7</accession>
<keyword evidence="2" id="KW-1185">Reference proteome</keyword>
<dbReference type="EMBL" id="ML986586">
    <property type="protein sequence ID" value="KAF2268412.1"/>
    <property type="molecule type" value="Genomic_DNA"/>
</dbReference>
<evidence type="ECO:0000313" key="1">
    <source>
        <dbReference type="EMBL" id="KAF2268412.1"/>
    </source>
</evidence>
<name>A0A9P4KHR7_9PLEO</name>
<organism evidence="1 2">
    <name type="scientific">Lojkania enalia</name>
    <dbReference type="NCBI Taxonomy" id="147567"/>
    <lineage>
        <taxon>Eukaryota</taxon>
        <taxon>Fungi</taxon>
        <taxon>Dikarya</taxon>
        <taxon>Ascomycota</taxon>
        <taxon>Pezizomycotina</taxon>
        <taxon>Dothideomycetes</taxon>
        <taxon>Pleosporomycetidae</taxon>
        <taxon>Pleosporales</taxon>
        <taxon>Pleosporales incertae sedis</taxon>
        <taxon>Lojkania</taxon>
    </lineage>
</organism>
<evidence type="ECO:0000313" key="2">
    <source>
        <dbReference type="Proteomes" id="UP000800093"/>
    </source>
</evidence>
<reference evidence="2" key="1">
    <citation type="journal article" date="2020" name="Stud. Mycol.">
        <title>101 Dothideomycetes genomes: A test case for predicting lifestyles and emergence of pathogens.</title>
        <authorList>
            <person name="Haridas S."/>
            <person name="Albert R."/>
            <person name="Binder M."/>
            <person name="Bloem J."/>
            <person name="LaButti K."/>
            <person name="Salamov A."/>
            <person name="Andreopoulos B."/>
            <person name="Baker S."/>
            <person name="Barry K."/>
            <person name="Bills G."/>
            <person name="Bluhm B."/>
            <person name="Cannon C."/>
            <person name="Castanera R."/>
            <person name="Culley D."/>
            <person name="Daum C."/>
            <person name="Ezra D."/>
            <person name="Gonzalez J."/>
            <person name="Henrissat B."/>
            <person name="Kuo A."/>
            <person name="Liang C."/>
            <person name="Lipzen A."/>
            <person name="Lutzoni F."/>
            <person name="Magnuson J."/>
            <person name="Mondo S."/>
            <person name="Nolan M."/>
            <person name="Ohm R."/>
            <person name="Pangilinan J."/>
            <person name="Park H.-J."/>
            <person name="Ramirez L."/>
            <person name="Alfaro M."/>
            <person name="Sun H."/>
            <person name="Tritt A."/>
            <person name="Yoshinaga Y."/>
            <person name="Zwiers L.-H."/>
            <person name="Turgeon B."/>
            <person name="Goodwin S."/>
            <person name="Spatafora J."/>
            <person name="Crous P."/>
            <person name="Grigoriev I."/>
        </authorList>
    </citation>
    <scope>NUCLEOTIDE SEQUENCE [LARGE SCALE GENOMIC DNA]</scope>
    <source>
        <strain evidence="2">CBS 304.66</strain>
    </source>
</reference>
<gene>
    <name evidence="1" type="ORF">CC78DRAFT_575884</name>
</gene>
<sequence>MNSMYMLTSVVCSNTRHRAIDRLIIFGFLLPLAATPPLVHTILQSPVHITGIKCWGPSRAATKFALDRSTGRAQEAHLLRDGLLRQEWKNNEDEEPAAGNKGFSRSVYPRWLKKKMQRAEHDEGPGLVRPSSAHLHPHRPPFSDLRVVSSYGRRPEYHSPCPWLKPASSLSPFLYHSLFYHPSTGASRRLSLVSLLPFADLRSPNVFALPFRALLPSSPVHSFASSTPASSPRLEKG</sequence>
<protein>
    <submittedName>
        <fullName evidence="1">Uncharacterized protein</fullName>
    </submittedName>
</protein>
<dbReference type="Proteomes" id="UP000800093">
    <property type="component" value="Unassembled WGS sequence"/>
</dbReference>
<proteinExistence type="predicted"/>
<comment type="caution">
    <text evidence="1">The sequence shown here is derived from an EMBL/GenBank/DDBJ whole genome shotgun (WGS) entry which is preliminary data.</text>
</comment>
<dbReference type="AlphaFoldDB" id="A0A9P4KHR7"/>